<dbReference type="RefSeq" id="WP_160908170.1">
    <property type="nucleotide sequence ID" value="NZ_WVHS01000004.1"/>
</dbReference>
<dbReference type="PANTHER" id="PTHR11079:SF161">
    <property type="entry name" value="CMP_DCMP-TYPE DEAMINASE DOMAIN-CONTAINING PROTEIN"/>
    <property type="match status" value="1"/>
</dbReference>
<dbReference type="AlphaFoldDB" id="A0A7K1Y1P3"/>
<evidence type="ECO:0000256" key="4">
    <source>
        <dbReference type="ARBA" id="ARBA00022833"/>
    </source>
</evidence>
<gene>
    <name evidence="6" type="ORF">GS398_17855</name>
</gene>
<dbReference type="PROSITE" id="PS00903">
    <property type="entry name" value="CYT_DCMP_DEAMINASES_1"/>
    <property type="match status" value="1"/>
</dbReference>
<dbReference type="InterPro" id="IPR016192">
    <property type="entry name" value="APOBEC/CMP_deaminase_Zn-bd"/>
</dbReference>
<evidence type="ECO:0000256" key="2">
    <source>
        <dbReference type="ARBA" id="ARBA00022723"/>
    </source>
</evidence>
<keyword evidence="2" id="KW-0479">Metal-binding</keyword>
<dbReference type="FunFam" id="3.40.140.10:FF:000011">
    <property type="entry name" value="tRNA-specific adenosine deaminase"/>
    <property type="match status" value="1"/>
</dbReference>
<dbReference type="Proteomes" id="UP000451233">
    <property type="component" value="Unassembled WGS sequence"/>
</dbReference>
<comment type="caution">
    <text evidence="6">The sequence shown here is derived from an EMBL/GenBank/DDBJ whole genome shotgun (WGS) entry which is preliminary data.</text>
</comment>
<accession>A0A7K1Y1P3</accession>
<feature type="domain" description="CMP/dCMP-type deaminase" evidence="5">
    <location>
        <begin position="10"/>
        <end position="139"/>
    </location>
</feature>
<dbReference type="GO" id="GO:0006152">
    <property type="term" value="P:purine nucleoside catabolic process"/>
    <property type="evidence" value="ECO:0007669"/>
    <property type="project" value="TreeGrafter"/>
</dbReference>
<dbReference type="GO" id="GO:0047974">
    <property type="term" value="F:guanosine deaminase activity"/>
    <property type="evidence" value="ECO:0007669"/>
    <property type="project" value="TreeGrafter"/>
</dbReference>
<keyword evidence="4" id="KW-0862">Zinc</keyword>
<dbReference type="Gene3D" id="3.40.140.10">
    <property type="entry name" value="Cytidine Deaminase, domain 2"/>
    <property type="match status" value="1"/>
</dbReference>
<proteinExistence type="inferred from homology"/>
<protein>
    <submittedName>
        <fullName evidence="6">Nucleoside deaminase</fullName>
    </submittedName>
</protein>
<evidence type="ECO:0000256" key="3">
    <source>
        <dbReference type="ARBA" id="ARBA00022801"/>
    </source>
</evidence>
<dbReference type="SUPFAM" id="SSF53927">
    <property type="entry name" value="Cytidine deaminase-like"/>
    <property type="match status" value="1"/>
</dbReference>
<dbReference type="InterPro" id="IPR002125">
    <property type="entry name" value="CMP_dCMP_dom"/>
</dbReference>
<evidence type="ECO:0000256" key="1">
    <source>
        <dbReference type="ARBA" id="ARBA00006576"/>
    </source>
</evidence>
<dbReference type="PROSITE" id="PS51747">
    <property type="entry name" value="CYT_DCMP_DEAMINASES_2"/>
    <property type="match status" value="1"/>
</dbReference>
<comment type="similarity">
    <text evidence="1">Belongs to the cytidine and deoxycytidylate deaminase family.</text>
</comment>
<evidence type="ECO:0000313" key="7">
    <source>
        <dbReference type="Proteomes" id="UP000451233"/>
    </source>
</evidence>
<keyword evidence="7" id="KW-1185">Reference proteome</keyword>
<evidence type="ECO:0000313" key="6">
    <source>
        <dbReference type="EMBL" id="MXV17170.1"/>
    </source>
</evidence>
<keyword evidence="3" id="KW-0378">Hydrolase</keyword>
<dbReference type="CDD" id="cd01285">
    <property type="entry name" value="nucleoside_deaminase"/>
    <property type="match status" value="1"/>
</dbReference>
<name>A0A7K1Y1P3_9SPHI</name>
<dbReference type="EMBL" id="WVHS01000004">
    <property type="protein sequence ID" value="MXV17170.1"/>
    <property type="molecule type" value="Genomic_DNA"/>
</dbReference>
<dbReference type="InterPro" id="IPR016193">
    <property type="entry name" value="Cytidine_deaminase-like"/>
</dbReference>
<organism evidence="6 7">
    <name type="scientific">Hufsiella ginkgonis</name>
    <dbReference type="NCBI Taxonomy" id="2695274"/>
    <lineage>
        <taxon>Bacteria</taxon>
        <taxon>Pseudomonadati</taxon>
        <taxon>Bacteroidota</taxon>
        <taxon>Sphingobacteriia</taxon>
        <taxon>Sphingobacteriales</taxon>
        <taxon>Sphingobacteriaceae</taxon>
        <taxon>Hufsiella</taxon>
    </lineage>
</organism>
<reference evidence="6 7" key="1">
    <citation type="submission" date="2019-11" db="EMBL/GenBank/DDBJ databases">
        <title>Pedobacter sp. HMF7056 Genome sequencing and assembly.</title>
        <authorList>
            <person name="Kang H."/>
            <person name="Kim H."/>
            <person name="Joh K."/>
        </authorList>
    </citation>
    <scope>NUCLEOTIDE SEQUENCE [LARGE SCALE GENOMIC DNA]</scope>
    <source>
        <strain evidence="6 7">HMF7056</strain>
    </source>
</reference>
<dbReference type="PANTHER" id="PTHR11079">
    <property type="entry name" value="CYTOSINE DEAMINASE FAMILY MEMBER"/>
    <property type="match status" value="1"/>
</dbReference>
<sequence>MTTTPEAEAALHEKFMRMAIRLSSQNVKKALGGPFGAVIVKDGRLVAKSANKVTTTCDPTAHAEVSAIRLAAKKLNTFDLSGCVIYTSCEPCPMCLGAIYWAKINRVFYGNNQGDAASIGFNDQFIYEELALPMHGRRLTATRILQHEALEAFELWKKSDFKIAY</sequence>
<dbReference type="Pfam" id="PF00383">
    <property type="entry name" value="dCMP_cyt_deam_1"/>
    <property type="match status" value="1"/>
</dbReference>
<evidence type="ECO:0000259" key="5">
    <source>
        <dbReference type="PROSITE" id="PS51747"/>
    </source>
</evidence>
<dbReference type="GO" id="GO:0008270">
    <property type="term" value="F:zinc ion binding"/>
    <property type="evidence" value="ECO:0007669"/>
    <property type="project" value="InterPro"/>
</dbReference>